<dbReference type="EMBL" id="PDCG01000001">
    <property type="protein sequence ID" value="RBP98503.1"/>
    <property type="molecule type" value="Genomic_DNA"/>
</dbReference>
<evidence type="ECO:0000256" key="3">
    <source>
        <dbReference type="ARBA" id="ARBA00022475"/>
    </source>
</evidence>
<keyword evidence="3" id="KW-1003">Cell membrane</keyword>
<dbReference type="InterPro" id="IPR050833">
    <property type="entry name" value="Poly_Biosynth_Transport"/>
</dbReference>
<comment type="subcellular location">
    <subcellularLocation>
        <location evidence="1">Cell membrane</location>
        <topology evidence="1">Multi-pass membrane protein</topology>
    </subcellularLocation>
</comment>
<proteinExistence type="inferred from homology"/>
<feature type="transmembrane region" description="Helical" evidence="7">
    <location>
        <begin position="442"/>
        <end position="462"/>
    </location>
</feature>
<protein>
    <submittedName>
        <fullName evidence="8">Lipopolysaccharide biosynthesis protein</fullName>
    </submittedName>
</protein>
<dbReference type="Proteomes" id="UP000252530">
    <property type="component" value="Unassembled WGS sequence"/>
</dbReference>
<feature type="transmembrane region" description="Helical" evidence="7">
    <location>
        <begin position="174"/>
        <end position="192"/>
    </location>
</feature>
<dbReference type="OrthoDB" id="9770347at2"/>
<gene>
    <name evidence="8" type="ORF">CRD60_01155</name>
</gene>
<feature type="transmembrane region" description="Helical" evidence="7">
    <location>
        <begin position="77"/>
        <end position="96"/>
    </location>
</feature>
<feature type="transmembrane region" description="Helical" evidence="7">
    <location>
        <begin position="281"/>
        <end position="302"/>
    </location>
</feature>
<comment type="caution">
    <text evidence="8">The sequence shown here is derived from an EMBL/GenBank/DDBJ whole genome shotgun (WGS) entry which is preliminary data.</text>
</comment>
<dbReference type="Pfam" id="PF13440">
    <property type="entry name" value="Polysacc_synt_3"/>
    <property type="match status" value="1"/>
</dbReference>
<dbReference type="PANTHER" id="PTHR30250">
    <property type="entry name" value="PST FAMILY PREDICTED COLANIC ACID TRANSPORTER"/>
    <property type="match status" value="1"/>
</dbReference>
<feature type="transmembrane region" description="Helical" evidence="7">
    <location>
        <begin position="146"/>
        <end position="168"/>
    </location>
</feature>
<evidence type="ECO:0000256" key="7">
    <source>
        <dbReference type="SAM" id="Phobius"/>
    </source>
</evidence>
<dbReference type="GO" id="GO:0005886">
    <property type="term" value="C:plasma membrane"/>
    <property type="evidence" value="ECO:0007669"/>
    <property type="project" value="UniProtKB-SubCell"/>
</dbReference>
<evidence type="ECO:0000313" key="9">
    <source>
        <dbReference type="Proteomes" id="UP000252530"/>
    </source>
</evidence>
<feature type="transmembrane region" description="Helical" evidence="7">
    <location>
        <begin position="382"/>
        <end position="403"/>
    </location>
</feature>
<dbReference type="PANTHER" id="PTHR30250:SF10">
    <property type="entry name" value="LIPOPOLYSACCHARIDE BIOSYNTHESIS PROTEIN WZXC"/>
    <property type="match status" value="1"/>
</dbReference>
<keyword evidence="9" id="KW-1185">Reference proteome</keyword>
<sequence length="481" mass="53223">MTNHLRSGILYTALGKYSNVIIQLLVNIVLSRLLSPHDYGVVAVAQVFLLFFTTLVDAGLGPALIQNKSLTEHDNRVLFRYSILFSLLLSLAFMLLGPGIARFYDDGTYIPLSISMASTLFFQGINMVPNALMNKDKRFKEVNMRLVFSNLCGGLAGICGALAGWGVYALVLSFTVPAIFAFVMNMLLLRIAPARRFDRSSLSKVWNFAKHQFGFNFINYFSRNVDKILVGKMMGPTALGNYSKSYQLLLMPNQVLLEVINPVLLPVLSDYQDDIVYIRTVYFKIVHLLLLIGFPLSVFMSWESGDIIRVLFGNQWGGAVLPFSILALTVWIQMSLSSTGAIFQALGQTGYLFWNGCITAIVMVSGIVIGCLMGSITSLALTLSVSFLINFIIIFFLMIYRLLESTVLDFAHECIVKPLGAGLLLAATLVLVRVLIPPMPPLVRLLLTALTSVLVLLPYTAITGELSLLKSLFFRYSKGAR</sequence>
<feature type="transmembrane region" description="Helical" evidence="7">
    <location>
        <begin position="415"/>
        <end position="436"/>
    </location>
</feature>
<evidence type="ECO:0000313" key="8">
    <source>
        <dbReference type="EMBL" id="RBP98503.1"/>
    </source>
</evidence>
<feature type="transmembrane region" description="Helical" evidence="7">
    <location>
        <begin position="42"/>
        <end position="65"/>
    </location>
</feature>
<evidence type="ECO:0000256" key="5">
    <source>
        <dbReference type="ARBA" id="ARBA00022989"/>
    </source>
</evidence>
<keyword evidence="6 7" id="KW-0472">Membrane</keyword>
<dbReference type="CDD" id="cd13127">
    <property type="entry name" value="MATE_tuaB_like"/>
    <property type="match status" value="1"/>
</dbReference>
<dbReference type="AlphaFoldDB" id="A0A366KBK7"/>
<keyword evidence="5 7" id="KW-1133">Transmembrane helix</keyword>
<feature type="transmembrane region" description="Helical" evidence="7">
    <location>
        <begin position="9"/>
        <end position="30"/>
    </location>
</feature>
<dbReference type="RefSeq" id="WP_113859477.1">
    <property type="nucleotide sequence ID" value="NZ_PDCG01000001.1"/>
</dbReference>
<name>A0A366KBK7_9BIFI</name>
<accession>A0A366KBK7</accession>
<evidence type="ECO:0000256" key="2">
    <source>
        <dbReference type="ARBA" id="ARBA00007430"/>
    </source>
</evidence>
<evidence type="ECO:0000256" key="4">
    <source>
        <dbReference type="ARBA" id="ARBA00022692"/>
    </source>
</evidence>
<reference evidence="8 9" key="1">
    <citation type="submission" date="2017-10" db="EMBL/GenBank/DDBJ databases">
        <title>Bifidobacterium xylocopum sp. nov. and Bifidobacterium aemilianum sp. nov., from the carpenter bee (Xylocopa violacea) digestive tract.</title>
        <authorList>
            <person name="Alberoni D."/>
            <person name="Baffoni L."/>
            <person name="Di Gioia D."/>
            <person name="Gaggia F."/>
            <person name="Biavati B."/>
        </authorList>
    </citation>
    <scope>NUCLEOTIDE SEQUENCE [LARGE SCALE GENOMIC DNA]</scope>
    <source>
        <strain evidence="8 9">XV10</strain>
    </source>
</reference>
<feature type="transmembrane region" description="Helical" evidence="7">
    <location>
        <begin position="108"/>
        <end position="125"/>
    </location>
</feature>
<feature type="transmembrane region" description="Helical" evidence="7">
    <location>
        <begin position="352"/>
        <end position="376"/>
    </location>
</feature>
<evidence type="ECO:0000256" key="1">
    <source>
        <dbReference type="ARBA" id="ARBA00004651"/>
    </source>
</evidence>
<evidence type="ECO:0000256" key="6">
    <source>
        <dbReference type="ARBA" id="ARBA00023136"/>
    </source>
</evidence>
<keyword evidence="4 7" id="KW-0812">Transmembrane</keyword>
<feature type="transmembrane region" description="Helical" evidence="7">
    <location>
        <begin position="314"/>
        <end position="332"/>
    </location>
</feature>
<organism evidence="8 9">
    <name type="scientific">Bifidobacterium aemilianum</name>
    <dbReference type="NCBI Taxonomy" id="2493120"/>
    <lineage>
        <taxon>Bacteria</taxon>
        <taxon>Bacillati</taxon>
        <taxon>Actinomycetota</taxon>
        <taxon>Actinomycetes</taxon>
        <taxon>Bifidobacteriales</taxon>
        <taxon>Bifidobacteriaceae</taxon>
        <taxon>Bifidobacterium</taxon>
    </lineage>
</organism>
<comment type="similarity">
    <text evidence="2">Belongs to the polysaccharide synthase family.</text>
</comment>